<dbReference type="EC" id="2.3.2.3" evidence="6"/>
<name>A0ABT4DCD6_9CLOT</name>
<keyword evidence="5 6" id="KW-0472">Membrane</keyword>
<gene>
    <name evidence="6" type="primary">mprF</name>
    <name evidence="7" type="ORF">OW729_14575</name>
</gene>
<feature type="transmembrane region" description="Helical" evidence="6">
    <location>
        <begin position="230"/>
        <end position="249"/>
    </location>
</feature>
<evidence type="ECO:0000256" key="3">
    <source>
        <dbReference type="ARBA" id="ARBA00022692"/>
    </source>
</evidence>
<feature type="transmembrane region" description="Helical" evidence="6">
    <location>
        <begin position="44"/>
        <end position="64"/>
    </location>
</feature>
<proteinExistence type="inferred from homology"/>
<dbReference type="PANTHER" id="PTHR37693:SF1">
    <property type="entry name" value="INTEGRAL MEMBRANE PROTEIN"/>
    <property type="match status" value="1"/>
</dbReference>
<protein>
    <recommendedName>
        <fullName evidence="6">Phosphatidylglycerol lysyltransferase</fullName>
        <ecNumber evidence="6">2.3.2.3</ecNumber>
    </recommendedName>
    <alternativeName>
        <fullName evidence="6">Lysylphosphatidylglycerol synthase</fullName>
    </alternativeName>
</protein>
<keyword evidence="3 6" id="KW-0812">Transmembrane</keyword>
<keyword evidence="4 6" id="KW-1133">Transmembrane helix</keyword>
<keyword evidence="2" id="KW-1003">Cell membrane</keyword>
<keyword evidence="6" id="KW-0046">Antibiotic resistance</keyword>
<feature type="transmembrane region" description="Helical" evidence="6">
    <location>
        <begin position="115"/>
        <end position="141"/>
    </location>
</feature>
<evidence type="ECO:0000313" key="8">
    <source>
        <dbReference type="Proteomes" id="UP001144612"/>
    </source>
</evidence>
<dbReference type="Proteomes" id="UP001144612">
    <property type="component" value="Unassembled WGS sequence"/>
</dbReference>
<feature type="transmembrane region" description="Helical" evidence="6">
    <location>
        <begin position="6"/>
        <end position="24"/>
    </location>
</feature>
<feature type="transmembrane region" description="Helical" evidence="6">
    <location>
        <begin position="261"/>
        <end position="280"/>
    </location>
</feature>
<evidence type="ECO:0000256" key="4">
    <source>
        <dbReference type="ARBA" id="ARBA00022989"/>
    </source>
</evidence>
<evidence type="ECO:0000256" key="5">
    <source>
        <dbReference type="ARBA" id="ARBA00023136"/>
    </source>
</evidence>
<dbReference type="PANTHER" id="PTHR37693">
    <property type="entry name" value="PHOSPHATIDYLGLYCEROL LYSYLTRANSFERASE"/>
    <property type="match status" value="1"/>
</dbReference>
<comment type="subcellular location">
    <subcellularLocation>
        <location evidence="1 6">Cell membrane</location>
        <topology evidence="1 6">Multi-pass membrane protein</topology>
    </subcellularLocation>
</comment>
<keyword evidence="6" id="KW-0808">Transferase</keyword>
<dbReference type="PROSITE" id="PS51257">
    <property type="entry name" value="PROKAR_LIPOPROTEIN"/>
    <property type="match status" value="1"/>
</dbReference>
<comment type="catalytic activity">
    <reaction evidence="6">
        <text>L-lysyl-tRNA(Lys) + a 1,2-diacyl-sn-glycero-3-phospho-(1'-sn-glycerol) = a 1,2-diacyl-sn-glycero-3-phospho-1'-(3'-O-L-lysyl)-sn-glycerol + tRNA(Lys)</text>
        <dbReference type="Rhea" id="RHEA:10668"/>
        <dbReference type="Rhea" id="RHEA-COMP:9696"/>
        <dbReference type="Rhea" id="RHEA-COMP:9697"/>
        <dbReference type="ChEBI" id="CHEBI:64716"/>
        <dbReference type="ChEBI" id="CHEBI:75792"/>
        <dbReference type="ChEBI" id="CHEBI:78442"/>
        <dbReference type="ChEBI" id="CHEBI:78529"/>
        <dbReference type="EC" id="2.3.2.3"/>
    </reaction>
</comment>
<comment type="function">
    <text evidence="6">Catalyzes the transfer of a lysyl group from L-lysyl-tRNA(Lys) to membrane-bound phosphatidylglycerol (PG), which produces lysylphosphatidylglycerol (LPG), a major component of the bacterial membrane with a positive net charge. LPG synthesis contributes to bacterial virulence as it is involved in the resistance mechanism against cationic antimicrobial peptides (CAMP) produces by the host's immune system (defensins, cathelicidins) and by the competing microorganisms.</text>
</comment>
<feature type="transmembrane region" description="Helical" evidence="6">
    <location>
        <begin position="153"/>
        <end position="176"/>
    </location>
</feature>
<evidence type="ECO:0000313" key="7">
    <source>
        <dbReference type="EMBL" id="MCY6959843.1"/>
    </source>
</evidence>
<dbReference type="InterPro" id="IPR022791">
    <property type="entry name" value="L-PG_synthase/AglD"/>
</dbReference>
<evidence type="ECO:0000256" key="2">
    <source>
        <dbReference type="ARBA" id="ARBA00022475"/>
    </source>
</evidence>
<sequence>MKNKVFNSIVVIVSACIFLSFFLFTKGLDSLIREIKTLNKSWILLAIILMLLFWFFETLVLYIITKTFYTTNNLLIKSFKFEMIGQFFGAITPLASGSHPAQLYAMAESKIPGGIAGTVLMIKFIIHQAVNIAILAVAFLLKFNYFNSRVKYFIYLCIAGFAIHIIMMALAILLSINSKATKNILLFILKVFKKFRLIKSVECTYKNMEYELKNFHSNASLITKNVKMCIYASFFTFIQWIVFFIIPYCIYRSFGFNSADILTMITAQIFLINFMAALPIPGAEGGAEAGFYLIYSLFFKSDTIITAIFIWRLLTYYSSIAIGSIFTLAQPNSKNKVH</sequence>
<comment type="caution">
    <text evidence="7">The sequence shown here is derived from an EMBL/GenBank/DDBJ whole genome shotgun (WGS) entry which is preliminary data.</text>
</comment>
<reference evidence="7" key="1">
    <citation type="submission" date="2022-12" db="EMBL/GenBank/DDBJ databases">
        <title>Clostridium sp. nov., isolated from industrial wastewater.</title>
        <authorList>
            <person name="Jiayan W."/>
        </authorList>
    </citation>
    <scope>NUCLEOTIDE SEQUENCE</scope>
    <source>
        <strain evidence="7">ZC22-4</strain>
    </source>
</reference>
<accession>A0ABT4DCD6</accession>
<dbReference type="RefSeq" id="WP_268062280.1">
    <property type="nucleotide sequence ID" value="NZ_JAPQFJ010000016.1"/>
</dbReference>
<dbReference type="Pfam" id="PF03706">
    <property type="entry name" value="LPG_synthase_TM"/>
    <property type="match status" value="1"/>
</dbReference>
<dbReference type="EMBL" id="JAPQFJ010000016">
    <property type="protein sequence ID" value="MCY6959843.1"/>
    <property type="molecule type" value="Genomic_DNA"/>
</dbReference>
<comment type="similarity">
    <text evidence="6">Belongs to the LPG synthase family.</text>
</comment>
<keyword evidence="8" id="KW-1185">Reference proteome</keyword>
<keyword evidence="6" id="KW-0443">Lipid metabolism</keyword>
<dbReference type="NCBIfam" id="TIGR00374">
    <property type="entry name" value="flippase-like domain"/>
    <property type="match status" value="1"/>
</dbReference>
<evidence type="ECO:0000256" key="6">
    <source>
        <dbReference type="RuleBase" id="RU363042"/>
    </source>
</evidence>
<evidence type="ECO:0000256" key="1">
    <source>
        <dbReference type="ARBA" id="ARBA00004651"/>
    </source>
</evidence>
<organism evidence="7 8">
    <name type="scientific">Clostridium brassicae</name>
    <dbReference type="NCBI Taxonomy" id="2999072"/>
    <lineage>
        <taxon>Bacteria</taxon>
        <taxon>Bacillati</taxon>
        <taxon>Bacillota</taxon>
        <taxon>Clostridia</taxon>
        <taxon>Eubacteriales</taxon>
        <taxon>Clostridiaceae</taxon>
        <taxon>Clostridium</taxon>
    </lineage>
</organism>